<reference evidence="1 2" key="1">
    <citation type="submission" date="2019-02" db="EMBL/GenBank/DDBJ databases">
        <title>Deep-cultivation of Planctomycetes and their phenomic and genomic characterization uncovers novel biology.</title>
        <authorList>
            <person name="Wiegand S."/>
            <person name="Jogler M."/>
            <person name="Boedeker C."/>
            <person name="Pinto D."/>
            <person name="Vollmers J."/>
            <person name="Rivas-Marin E."/>
            <person name="Kohn T."/>
            <person name="Peeters S.H."/>
            <person name="Heuer A."/>
            <person name="Rast P."/>
            <person name="Oberbeckmann S."/>
            <person name="Bunk B."/>
            <person name="Jeske O."/>
            <person name="Meyerdierks A."/>
            <person name="Storesund J.E."/>
            <person name="Kallscheuer N."/>
            <person name="Luecker S."/>
            <person name="Lage O.M."/>
            <person name="Pohl T."/>
            <person name="Merkel B.J."/>
            <person name="Hornburger P."/>
            <person name="Mueller R.-W."/>
            <person name="Bruemmer F."/>
            <person name="Labrenz M."/>
            <person name="Spormann A.M."/>
            <person name="Op den Camp H."/>
            <person name="Overmann J."/>
            <person name="Amann R."/>
            <person name="Jetten M.S.M."/>
            <person name="Mascher T."/>
            <person name="Medema M.H."/>
            <person name="Devos D.P."/>
            <person name="Kaster A.-K."/>
            <person name="Ovreas L."/>
            <person name="Rohde M."/>
            <person name="Galperin M.Y."/>
            <person name="Jogler C."/>
        </authorList>
    </citation>
    <scope>NUCLEOTIDE SEQUENCE [LARGE SCALE GENOMIC DNA]</scope>
    <source>
        <strain evidence="1 2">Pan161</strain>
    </source>
</reference>
<evidence type="ECO:0000313" key="1">
    <source>
        <dbReference type="EMBL" id="QDT88845.1"/>
    </source>
</evidence>
<sequence>MCISCLVWESIHVDSKAATGRARLKLKYPGAQHGISQKLTTMIRVPVSYHRLPENKNDFPYQ</sequence>
<dbReference type="KEGG" id="gax:Pan161_04640"/>
<protein>
    <submittedName>
        <fullName evidence="1">Uncharacterized protein</fullName>
    </submittedName>
</protein>
<organism evidence="1 2">
    <name type="scientific">Gimesia algae</name>
    <dbReference type="NCBI Taxonomy" id="2527971"/>
    <lineage>
        <taxon>Bacteria</taxon>
        <taxon>Pseudomonadati</taxon>
        <taxon>Planctomycetota</taxon>
        <taxon>Planctomycetia</taxon>
        <taxon>Planctomycetales</taxon>
        <taxon>Planctomycetaceae</taxon>
        <taxon>Gimesia</taxon>
    </lineage>
</organism>
<gene>
    <name evidence="1" type="ORF">Pan161_04640</name>
</gene>
<keyword evidence="2" id="KW-1185">Reference proteome</keyword>
<accession>A0A517V769</accession>
<evidence type="ECO:0000313" key="2">
    <source>
        <dbReference type="Proteomes" id="UP000316855"/>
    </source>
</evidence>
<name>A0A517V769_9PLAN</name>
<dbReference type="AlphaFoldDB" id="A0A517V769"/>
<proteinExistence type="predicted"/>
<dbReference type="EMBL" id="CP036343">
    <property type="protein sequence ID" value="QDT88845.1"/>
    <property type="molecule type" value="Genomic_DNA"/>
</dbReference>
<dbReference type="Proteomes" id="UP000316855">
    <property type="component" value="Chromosome"/>
</dbReference>